<keyword evidence="3" id="KW-0597">Phosphoprotein</keyword>
<dbReference type="Gene3D" id="2.40.50.1020">
    <property type="entry name" value="LytTr DNA-binding domain"/>
    <property type="match status" value="1"/>
</dbReference>
<sequence>MLRVALCEDEPAELARTAALLEDYFQARPDQEGQVSLYAGGSALLEGVEAQGGFDLYLLDILLPDLDGIQLGRRLRALGDGGEIIYLTISSDYAVDSYEVRAFFYLLKPVDREKLFQVLDSVVDALDRRRTRGVLVSTQNGPRRILLDQILYVERVGRRMRYYCTNETVDTQTIRASFQEEVRPLLDDRRFCLCGVSFLLNLEHVAGVEGRTALLDNGERLTLPRSASGFKHVWGRFWLERGPV</sequence>
<dbReference type="SMART" id="SM00448">
    <property type="entry name" value="REC"/>
    <property type="match status" value="1"/>
</dbReference>
<dbReference type="PROSITE" id="PS50110">
    <property type="entry name" value="RESPONSE_REGULATORY"/>
    <property type="match status" value="1"/>
</dbReference>
<dbReference type="EMBL" id="DWWJ01000145">
    <property type="protein sequence ID" value="HJC41483.1"/>
    <property type="molecule type" value="Genomic_DNA"/>
</dbReference>
<evidence type="ECO:0000256" key="2">
    <source>
        <dbReference type="ARBA" id="ARBA00024867"/>
    </source>
</evidence>
<feature type="modified residue" description="4-aspartylphosphate" evidence="3">
    <location>
        <position position="60"/>
    </location>
</feature>
<comment type="function">
    <text evidence="2">May play the central regulatory role in sporulation. It may be an element of the effector pathway responsible for the activation of sporulation genes in response to nutritional stress. Spo0A may act in concert with spo0H (a sigma factor) to control the expression of some genes that are critical to the sporulation process.</text>
</comment>
<dbReference type="AlphaFoldDB" id="A0A9D2P1M6"/>
<dbReference type="Pfam" id="PF00072">
    <property type="entry name" value="Response_reg"/>
    <property type="match status" value="1"/>
</dbReference>
<evidence type="ECO:0000256" key="1">
    <source>
        <dbReference type="ARBA" id="ARBA00018672"/>
    </source>
</evidence>
<dbReference type="InterPro" id="IPR046947">
    <property type="entry name" value="LytR-like"/>
</dbReference>
<dbReference type="SUPFAM" id="SSF52172">
    <property type="entry name" value="CheY-like"/>
    <property type="match status" value="1"/>
</dbReference>
<gene>
    <name evidence="5" type="ORF">H9701_08020</name>
</gene>
<dbReference type="InterPro" id="IPR001789">
    <property type="entry name" value="Sig_transdc_resp-reg_receiver"/>
</dbReference>
<evidence type="ECO:0000313" key="6">
    <source>
        <dbReference type="Proteomes" id="UP000823882"/>
    </source>
</evidence>
<dbReference type="InterPro" id="IPR011006">
    <property type="entry name" value="CheY-like_superfamily"/>
</dbReference>
<dbReference type="PANTHER" id="PTHR37299">
    <property type="entry name" value="TRANSCRIPTIONAL REGULATOR-RELATED"/>
    <property type="match status" value="1"/>
</dbReference>
<dbReference type="Proteomes" id="UP000823882">
    <property type="component" value="Unassembled WGS sequence"/>
</dbReference>
<accession>A0A9D2P1M6</accession>
<name>A0A9D2P1M6_9FIRM</name>
<dbReference type="Gene3D" id="3.40.50.2300">
    <property type="match status" value="1"/>
</dbReference>
<evidence type="ECO:0000259" key="4">
    <source>
        <dbReference type="PROSITE" id="PS50110"/>
    </source>
</evidence>
<dbReference type="GO" id="GO:0000156">
    <property type="term" value="F:phosphorelay response regulator activity"/>
    <property type="evidence" value="ECO:0007669"/>
    <property type="project" value="InterPro"/>
</dbReference>
<proteinExistence type="predicted"/>
<dbReference type="GO" id="GO:0003677">
    <property type="term" value="F:DNA binding"/>
    <property type="evidence" value="ECO:0007669"/>
    <property type="project" value="InterPro"/>
</dbReference>
<comment type="caution">
    <text evidence="5">The sequence shown here is derived from an EMBL/GenBank/DDBJ whole genome shotgun (WGS) entry which is preliminary data.</text>
</comment>
<reference evidence="5" key="1">
    <citation type="journal article" date="2021" name="PeerJ">
        <title>Extensive microbial diversity within the chicken gut microbiome revealed by metagenomics and culture.</title>
        <authorList>
            <person name="Gilroy R."/>
            <person name="Ravi A."/>
            <person name="Getino M."/>
            <person name="Pursley I."/>
            <person name="Horton D.L."/>
            <person name="Alikhan N.F."/>
            <person name="Baker D."/>
            <person name="Gharbi K."/>
            <person name="Hall N."/>
            <person name="Watson M."/>
            <person name="Adriaenssens E.M."/>
            <person name="Foster-Nyarko E."/>
            <person name="Jarju S."/>
            <person name="Secka A."/>
            <person name="Antonio M."/>
            <person name="Oren A."/>
            <person name="Chaudhuri R.R."/>
            <person name="La Ragione R."/>
            <person name="Hildebrand F."/>
            <person name="Pallen M.J."/>
        </authorList>
    </citation>
    <scope>NUCLEOTIDE SEQUENCE</scope>
    <source>
        <strain evidence="5">CHK186-1790</strain>
    </source>
</reference>
<dbReference type="PANTHER" id="PTHR37299:SF1">
    <property type="entry name" value="STAGE 0 SPORULATION PROTEIN A HOMOLOG"/>
    <property type="match status" value="1"/>
</dbReference>
<evidence type="ECO:0000313" key="5">
    <source>
        <dbReference type="EMBL" id="HJC41483.1"/>
    </source>
</evidence>
<evidence type="ECO:0000256" key="3">
    <source>
        <dbReference type="PROSITE-ProRule" id="PRU00169"/>
    </source>
</evidence>
<organism evidence="5 6">
    <name type="scientific">Candidatus Intestinimonas pullistercoris</name>
    <dbReference type="NCBI Taxonomy" id="2838623"/>
    <lineage>
        <taxon>Bacteria</taxon>
        <taxon>Bacillati</taxon>
        <taxon>Bacillota</taxon>
        <taxon>Clostridia</taxon>
        <taxon>Eubacteriales</taxon>
        <taxon>Intestinimonas</taxon>
    </lineage>
</organism>
<feature type="domain" description="Response regulatory" evidence="4">
    <location>
        <begin position="3"/>
        <end position="123"/>
    </location>
</feature>
<protein>
    <recommendedName>
        <fullName evidence="1">Stage 0 sporulation protein A homolog</fullName>
    </recommendedName>
</protein>
<reference evidence="5" key="2">
    <citation type="submission" date="2021-04" db="EMBL/GenBank/DDBJ databases">
        <authorList>
            <person name="Gilroy R."/>
        </authorList>
    </citation>
    <scope>NUCLEOTIDE SEQUENCE</scope>
    <source>
        <strain evidence="5">CHK186-1790</strain>
    </source>
</reference>